<reference evidence="1 2" key="1">
    <citation type="submission" date="2024-11" db="EMBL/GenBank/DDBJ databases">
        <title>Chromosome-level genome assembly of the freshwater bivalve Anodonta woodiana.</title>
        <authorList>
            <person name="Chen X."/>
        </authorList>
    </citation>
    <scope>NUCLEOTIDE SEQUENCE [LARGE SCALE GENOMIC DNA]</scope>
    <source>
        <strain evidence="1">MN2024</strain>
        <tissue evidence="1">Gills</tissue>
    </source>
</reference>
<sequence>MMSSTSSDESLSLSAAGRNFQLGMVYDANTNKLFESLNVRNKCLKVVKKSRLCPSQILELKSSYTIDERMEVFQLDGHMKVGVAFGFLKLGSASGKYVNDMSSSIGQSRMTLQYKETKRYEELDTATVLKLCENLELLKMARDQGATHFVAGMTYGNQVLMDFKCTKQREKYDDLLDIQLRGIIFNRQFSADKFNKDNERIITFDDIQCEVFCESKDIKNPTSFNEAKQIYQDLPTTLQNVEAVECVHLLPLSVIDKDAKKFNKSHIDEVVMKKLVHIRDDLYEHEMLCDDSGKGKINVSKIKADIQNYTKAMKERLSSTMHKDWNREIVKYNSSDFERIQLRKRIREEFRPITDDAKSGSNTVTSVAVGAVTGAASGAATGAIAGAVALGPVGAVIGGTVGGAYGAVSGAFIGYIGSDRQ</sequence>
<accession>A0ABD3VPW6</accession>
<keyword evidence="2" id="KW-1185">Reference proteome</keyword>
<dbReference type="Proteomes" id="UP001634394">
    <property type="component" value="Unassembled WGS sequence"/>
</dbReference>
<protein>
    <submittedName>
        <fullName evidence="1">Uncharacterized protein</fullName>
    </submittedName>
</protein>
<evidence type="ECO:0000313" key="2">
    <source>
        <dbReference type="Proteomes" id="UP001634394"/>
    </source>
</evidence>
<organism evidence="1 2">
    <name type="scientific">Sinanodonta woodiana</name>
    <name type="common">Chinese pond mussel</name>
    <name type="synonym">Anodonta woodiana</name>
    <dbReference type="NCBI Taxonomy" id="1069815"/>
    <lineage>
        <taxon>Eukaryota</taxon>
        <taxon>Metazoa</taxon>
        <taxon>Spiralia</taxon>
        <taxon>Lophotrochozoa</taxon>
        <taxon>Mollusca</taxon>
        <taxon>Bivalvia</taxon>
        <taxon>Autobranchia</taxon>
        <taxon>Heteroconchia</taxon>
        <taxon>Palaeoheterodonta</taxon>
        <taxon>Unionida</taxon>
        <taxon>Unionoidea</taxon>
        <taxon>Unionidae</taxon>
        <taxon>Unioninae</taxon>
        <taxon>Sinanodonta</taxon>
    </lineage>
</organism>
<comment type="caution">
    <text evidence="1">The sequence shown here is derived from an EMBL/GenBank/DDBJ whole genome shotgun (WGS) entry which is preliminary data.</text>
</comment>
<dbReference type="PANTHER" id="PTHR31594">
    <property type="entry name" value="AIG1-TYPE G DOMAIN-CONTAINING PROTEIN"/>
    <property type="match status" value="1"/>
</dbReference>
<dbReference type="InterPro" id="IPR052090">
    <property type="entry name" value="Cytolytic_pore-forming_toxin"/>
</dbReference>
<dbReference type="PANTHER" id="PTHR31594:SF14">
    <property type="entry name" value="FIBRONECTIN TYPE-III DOMAIN-CONTAINING PROTEIN"/>
    <property type="match status" value="1"/>
</dbReference>
<dbReference type="EMBL" id="JBJQND010000010">
    <property type="protein sequence ID" value="KAL3863619.1"/>
    <property type="molecule type" value="Genomic_DNA"/>
</dbReference>
<dbReference type="AlphaFoldDB" id="A0ABD3VPW6"/>
<gene>
    <name evidence="1" type="ORF">ACJMK2_005369</name>
</gene>
<evidence type="ECO:0000313" key="1">
    <source>
        <dbReference type="EMBL" id="KAL3863619.1"/>
    </source>
</evidence>
<name>A0ABD3VPW6_SINWO</name>
<proteinExistence type="predicted"/>